<feature type="transmembrane region" description="Helical" evidence="1">
    <location>
        <begin position="45"/>
        <end position="66"/>
    </location>
</feature>
<dbReference type="Proteomes" id="UP000276953">
    <property type="component" value="Unassembled WGS sequence"/>
</dbReference>
<gene>
    <name evidence="2" type="ORF">EJ377_15065</name>
</gene>
<evidence type="ECO:0000256" key="1">
    <source>
        <dbReference type="SAM" id="Phobius"/>
    </source>
</evidence>
<keyword evidence="1" id="KW-1133">Transmembrane helix</keyword>
<dbReference type="AlphaFoldDB" id="A0A3S0VG03"/>
<keyword evidence="1" id="KW-0472">Membrane</keyword>
<sequence>MEIFASFIPFLICNLLFLSFYTAPFEKRVEIFRHEGSGFETELLIRLYAVYISGIAYVLLSFLALYRFRKNMVQQFSNTERSTSTGCCILLSGLR</sequence>
<name>A0A3S0VG03_9FLAO</name>
<evidence type="ECO:0000313" key="2">
    <source>
        <dbReference type="EMBL" id="RTZ45974.1"/>
    </source>
</evidence>
<comment type="caution">
    <text evidence="2">The sequence shown here is derived from an EMBL/GenBank/DDBJ whole genome shotgun (WGS) entry which is preliminary data.</text>
</comment>
<reference evidence="2 3" key="1">
    <citation type="submission" date="2018-12" db="EMBL/GenBank/DDBJ databases">
        <title>Draft Genome Sequence of Chryseobacterium arthrosphaerae strain ED882-96 Isolated from the Blood of a Patient with Liver Cirrhosis in Taiwan.</title>
        <authorList>
            <person name="Lin J.-N."/>
            <person name="Lai C.-H."/>
            <person name="Yang C.-H."/>
            <person name="Huang Y.-H."/>
        </authorList>
    </citation>
    <scope>NUCLEOTIDE SEQUENCE [LARGE SCALE GENOMIC DNA]</scope>
    <source>
        <strain evidence="2 3">ED882-96</strain>
    </source>
</reference>
<evidence type="ECO:0000313" key="3">
    <source>
        <dbReference type="Proteomes" id="UP000276953"/>
    </source>
</evidence>
<feature type="transmembrane region" description="Helical" evidence="1">
    <location>
        <begin position="7"/>
        <end position="25"/>
    </location>
</feature>
<organism evidence="2 3">
    <name type="scientific">Chryseobacterium arthrosphaerae</name>
    <dbReference type="NCBI Taxonomy" id="651561"/>
    <lineage>
        <taxon>Bacteria</taxon>
        <taxon>Pseudomonadati</taxon>
        <taxon>Bacteroidota</taxon>
        <taxon>Flavobacteriia</taxon>
        <taxon>Flavobacteriales</taxon>
        <taxon>Weeksellaceae</taxon>
        <taxon>Chryseobacterium group</taxon>
        <taxon>Chryseobacterium</taxon>
    </lineage>
</organism>
<dbReference type="EMBL" id="RYFC01000003">
    <property type="protein sequence ID" value="RTZ45974.1"/>
    <property type="molecule type" value="Genomic_DNA"/>
</dbReference>
<proteinExistence type="predicted"/>
<keyword evidence="1" id="KW-0812">Transmembrane</keyword>
<protein>
    <submittedName>
        <fullName evidence="2">Uncharacterized protein</fullName>
    </submittedName>
</protein>
<accession>A0A3S0VG03</accession>